<protein>
    <recommendedName>
        <fullName evidence="3">WH1 domain-containing protein</fullName>
    </recommendedName>
</protein>
<proteinExistence type="predicted"/>
<dbReference type="PROSITE" id="PS50229">
    <property type="entry name" value="WH1"/>
    <property type="match status" value="1"/>
</dbReference>
<evidence type="ECO:0000259" key="3">
    <source>
        <dbReference type="PROSITE" id="PS50229"/>
    </source>
</evidence>
<dbReference type="CDD" id="cd01205">
    <property type="entry name" value="EVH1_WASP-like"/>
    <property type="match status" value="1"/>
</dbReference>
<dbReference type="Pfam" id="PF00568">
    <property type="entry name" value="WH1"/>
    <property type="match status" value="1"/>
</dbReference>
<dbReference type="Gene3D" id="2.30.29.30">
    <property type="entry name" value="Pleckstrin-homology domain (PH domain)/Phosphotyrosine-binding domain (PTB)"/>
    <property type="match status" value="1"/>
</dbReference>
<dbReference type="Proteomes" id="UP000038830">
    <property type="component" value="Unassembled WGS sequence"/>
</dbReference>
<accession>A0A0H5C1A7</accession>
<dbReference type="InterPro" id="IPR033927">
    <property type="entry name" value="WASPfam_EVH1"/>
</dbReference>
<feature type="domain" description="WH1" evidence="3">
    <location>
        <begin position="15"/>
        <end position="126"/>
    </location>
</feature>
<dbReference type="SMART" id="SM00461">
    <property type="entry name" value="WH1"/>
    <property type="match status" value="1"/>
</dbReference>
<feature type="region of interest" description="Disordered" evidence="2">
    <location>
        <begin position="131"/>
        <end position="162"/>
    </location>
</feature>
<dbReference type="FunFam" id="2.30.29.30:FF:000281">
    <property type="entry name" value="Actin associated protein"/>
    <property type="match status" value="1"/>
</dbReference>
<dbReference type="GO" id="GO:0045010">
    <property type="term" value="P:actin nucleation"/>
    <property type="evidence" value="ECO:0007669"/>
    <property type="project" value="UniProtKB-ARBA"/>
</dbReference>
<dbReference type="SUPFAM" id="SSF50729">
    <property type="entry name" value="PH domain-like"/>
    <property type="match status" value="1"/>
</dbReference>
<dbReference type="GO" id="GO:0071933">
    <property type="term" value="F:Arp2/3 complex binding"/>
    <property type="evidence" value="ECO:0007669"/>
    <property type="project" value="UniProtKB-ARBA"/>
</dbReference>
<evidence type="ECO:0000313" key="4">
    <source>
        <dbReference type="EMBL" id="CEP21615.1"/>
    </source>
</evidence>
<dbReference type="GO" id="GO:0030479">
    <property type="term" value="C:actin cortical patch"/>
    <property type="evidence" value="ECO:0007669"/>
    <property type="project" value="UniProtKB-ARBA"/>
</dbReference>
<organism evidence="4 5">
    <name type="scientific">Cyberlindnera jadinii (strain ATCC 18201 / CBS 1600 / BCRC 20928 / JCM 3617 / NBRC 0987 / NRRL Y-1542)</name>
    <name type="common">Torula yeast</name>
    <name type="synonym">Candida utilis</name>
    <dbReference type="NCBI Taxonomy" id="983966"/>
    <lineage>
        <taxon>Eukaryota</taxon>
        <taxon>Fungi</taxon>
        <taxon>Dikarya</taxon>
        <taxon>Ascomycota</taxon>
        <taxon>Saccharomycotina</taxon>
        <taxon>Saccharomycetes</taxon>
        <taxon>Phaffomycetales</taxon>
        <taxon>Phaffomycetaceae</taxon>
        <taxon>Cyberlindnera</taxon>
    </lineage>
</organism>
<evidence type="ECO:0000256" key="2">
    <source>
        <dbReference type="SAM" id="MobiDB-lite"/>
    </source>
</evidence>
<dbReference type="EMBL" id="CDQK01000002">
    <property type="protein sequence ID" value="CEP21615.1"/>
    <property type="molecule type" value="Genomic_DNA"/>
</dbReference>
<dbReference type="InterPro" id="IPR011993">
    <property type="entry name" value="PH-like_dom_sf"/>
</dbReference>
<gene>
    <name evidence="4" type="ORF">BN1211_1747</name>
</gene>
<dbReference type="InterPro" id="IPR000697">
    <property type="entry name" value="WH1/EVH1_dom"/>
</dbReference>
<dbReference type="GO" id="GO:0003779">
    <property type="term" value="F:actin binding"/>
    <property type="evidence" value="ECO:0007669"/>
    <property type="project" value="UniProtKB-ARBA"/>
</dbReference>
<dbReference type="AlphaFoldDB" id="A0A0H5C1A7"/>
<keyword evidence="1" id="KW-0597">Phosphoprotein</keyword>
<sequence>MGLTTAQKDKVKRVIPKASQKVLDGAIARLYIAYPDPQQWTYTGLSGAVVLVDDLVGHSFFLKLVDIHGQRGVVWDQELYVDFQYNQDRSFFHTFELEDCLAGLLFDDTSDATHFYKRVCHREKHGSKKTVNNKQAIALKKSMPEESRAPGPRGELLSTSSGDQRIRKTTHVLYYDDQPPPEWRALYKELANAGITEDMIADNKEFIKDYIRQQGGPLVGLEPPVPRKFQRGRNTVQSSFNSSESAPQQEFYSSTLQLLVR</sequence>
<evidence type="ECO:0000313" key="5">
    <source>
        <dbReference type="Proteomes" id="UP000038830"/>
    </source>
</evidence>
<name>A0A0H5C1A7_CYBJN</name>
<evidence type="ECO:0000256" key="1">
    <source>
        <dbReference type="ARBA" id="ARBA00022553"/>
    </source>
</evidence>
<reference evidence="5" key="1">
    <citation type="journal article" date="2015" name="J. Biotechnol.">
        <title>The structure of the Cyberlindnera jadinii genome and its relation to Candida utilis analyzed by the occurrence of single nucleotide polymorphisms.</title>
        <authorList>
            <person name="Rupp O."/>
            <person name="Brinkrolf K."/>
            <person name="Buerth C."/>
            <person name="Kunigo M."/>
            <person name="Schneider J."/>
            <person name="Jaenicke S."/>
            <person name="Goesmann A."/>
            <person name="Puehler A."/>
            <person name="Jaeger K.-E."/>
            <person name="Ernst J.F."/>
        </authorList>
    </citation>
    <scope>NUCLEOTIDE SEQUENCE [LARGE SCALE GENOMIC DNA]</scope>
    <source>
        <strain evidence="5">ATCC 18201 / CBS 1600 / BCRC 20928 / JCM 3617 / NBRC 0987 / NRRL Y-1542</strain>
    </source>
</reference>